<evidence type="ECO:0000313" key="1">
    <source>
        <dbReference type="EMBL" id="BCJ93449.1"/>
    </source>
</evidence>
<organism evidence="1 2">
    <name type="scientific">Anaerocolumna cellulosilytica</name>
    <dbReference type="NCBI Taxonomy" id="433286"/>
    <lineage>
        <taxon>Bacteria</taxon>
        <taxon>Bacillati</taxon>
        <taxon>Bacillota</taxon>
        <taxon>Clostridia</taxon>
        <taxon>Lachnospirales</taxon>
        <taxon>Lachnospiraceae</taxon>
        <taxon>Anaerocolumna</taxon>
    </lineage>
</organism>
<dbReference type="Proteomes" id="UP000515561">
    <property type="component" value="Chromosome"/>
</dbReference>
<evidence type="ECO:0000313" key="2">
    <source>
        <dbReference type="Proteomes" id="UP000515561"/>
    </source>
</evidence>
<name>A0A6S6QWL0_9FIRM</name>
<dbReference type="InterPro" id="IPR046140">
    <property type="entry name" value="DUF6142"/>
</dbReference>
<protein>
    <submittedName>
        <fullName evidence="1">Uncharacterized protein</fullName>
    </submittedName>
</protein>
<dbReference type="KEGG" id="acel:acsn021_10180"/>
<dbReference type="RefSeq" id="WP_184090671.1">
    <property type="nucleotide sequence ID" value="NZ_AP023367.1"/>
</dbReference>
<proteinExistence type="predicted"/>
<gene>
    <name evidence="1" type="ORF">acsn021_10180</name>
</gene>
<accession>A0A6S6QWL0</accession>
<dbReference type="Pfam" id="PF19639">
    <property type="entry name" value="DUF6142"/>
    <property type="match status" value="1"/>
</dbReference>
<keyword evidence="2" id="KW-1185">Reference proteome</keyword>
<dbReference type="EMBL" id="AP023367">
    <property type="protein sequence ID" value="BCJ93449.1"/>
    <property type="molecule type" value="Genomic_DNA"/>
</dbReference>
<dbReference type="AlphaFoldDB" id="A0A6S6QWL0"/>
<sequence>MLKHKKEIFKFSGRSHSVKGIVSVILGTASLLFFILLAVISSISHGNGGMAIGILGIILLVVSISGFILGIKACIEKEIYYTAPIIGMVMNGLLFLGLFLLYIVGIFM</sequence>
<reference evidence="1 2" key="1">
    <citation type="journal article" date="2016" name="Int. J. Syst. Evol. Microbiol.">
        <title>Descriptions of Anaerotaenia torta gen. nov., sp. nov. and Anaerocolumna cellulosilytica gen. nov., sp. nov. isolated from a methanogenic reactor of cattle waste.</title>
        <authorList>
            <person name="Uek A."/>
            <person name="Ohtaki Y."/>
            <person name="Kaku N."/>
            <person name="Ueki K."/>
        </authorList>
    </citation>
    <scope>NUCLEOTIDE SEQUENCE [LARGE SCALE GENOMIC DNA]</scope>
    <source>
        <strain evidence="1 2">SN021</strain>
    </source>
</reference>